<evidence type="ECO:0000256" key="2">
    <source>
        <dbReference type="ARBA" id="ARBA00023163"/>
    </source>
</evidence>
<dbReference type="RefSeq" id="WP_152575510.1">
    <property type="nucleotide sequence ID" value="NZ_VIKU02000005.1"/>
</dbReference>
<protein>
    <submittedName>
        <fullName evidence="4">Helix-turn-helix transcriptional regulator</fullName>
    </submittedName>
</protein>
<dbReference type="SMART" id="SM00342">
    <property type="entry name" value="HTH_ARAC"/>
    <property type="match status" value="1"/>
</dbReference>
<reference evidence="4" key="2">
    <citation type="submission" date="2020-03" db="EMBL/GenBank/DDBJ databases">
        <title>Flavobacteriaceae bacterium strain TP-CH-4, a member of the family Flavobacteriaceae isolated from a deep-sea seamount.</title>
        <authorList>
            <person name="Zhang D.-C."/>
        </authorList>
    </citation>
    <scope>NUCLEOTIDE SEQUENCE</scope>
    <source>
        <strain evidence="4">TP-CH-4</strain>
    </source>
</reference>
<dbReference type="PROSITE" id="PS01124">
    <property type="entry name" value="HTH_ARAC_FAMILY_2"/>
    <property type="match status" value="1"/>
</dbReference>
<evidence type="ECO:0000313" key="4">
    <source>
        <dbReference type="EMBL" id="NHF61022.1"/>
    </source>
</evidence>
<sequence>METRKKRALQELRRLSRSLDGEVVYENGIQVLKIAPVLGVGEVRCVCFDKGLIAMEFDILINRDISMRLELATSNMIYFLYCFRGNCFHKFDGHDVIAKLEELQTAVVSNKKDTASELLIRKDERMILNLIRLEKDSYIKKFQGDTDGFDAKTLALIDTIDSNEGYFHLGRLNLEIGELIKLMENAKYANDVSTLMQFEGICHLILAKQIEQFNIELQHGLQASSTLSKSALRIVSEIGDFVKNYPEVQHSVDGLCRRSGLSAAKLQQGFKFIYDMTIGEYVRDCRLVRAEYLIRTTEMNVSEVVYSIGFTSRSYFCKIFKAKYRCSPKMYKNRVYSTGIAPGQVLITENH</sequence>
<dbReference type="PANTHER" id="PTHR47893">
    <property type="entry name" value="REGULATORY PROTEIN PCHR"/>
    <property type="match status" value="1"/>
</dbReference>
<dbReference type="SUPFAM" id="SSF46689">
    <property type="entry name" value="Homeodomain-like"/>
    <property type="match status" value="1"/>
</dbReference>
<keyword evidence="2" id="KW-0804">Transcription</keyword>
<dbReference type="AlphaFoldDB" id="A0A967E6Y6"/>
<name>A0A967E6Y6_9FLAO</name>
<evidence type="ECO:0000256" key="1">
    <source>
        <dbReference type="ARBA" id="ARBA00023015"/>
    </source>
</evidence>
<dbReference type="Proteomes" id="UP000707206">
    <property type="component" value="Unassembled WGS sequence"/>
</dbReference>
<keyword evidence="1" id="KW-0805">Transcription regulation</keyword>
<dbReference type="Gene3D" id="1.10.10.60">
    <property type="entry name" value="Homeodomain-like"/>
    <property type="match status" value="1"/>
</dbReference>
<reference evidence="4" key="1">
    <citation type="submission" date="2019-07" db="EMBL/GenBank/DDBJ databases">
        <authorList>
            <person name="De-Chao Zhang Q."/>
        </authorList>
    </citation>
    <scope>NUCLEOTIDE SEQUENCE</scope>
    <source>
        <strain evidence="4">TP-CH-4</strain>
    </source>
</reference>
<dbReference type="PANTHER" id="PTHR47893:SF1">
    <property type="entry name" value="REGULATORY PROTEIN PCHR"/>
    <property type="match status" value="1"/>
</dbReference>
<evidence type="ECO:0000313" key="5">
    <source>
        <dbReference type="Proteomes" id="UP000707206"/>
    </source>
</evidence>
<dbReference type="EMBL" id="VIKU02000005">
    <property type="protein sequence ID" value="NHF61022.1"/>
    <property type="molecule type" value="Genomic_DNA"/>
</dbReference>
<dbReference type="GO" id="GO:0003700">
    <property type="term" value="F:DNA-binding transcription factor activity"/>
    <property type="evidence" value="ECO:0007669"/>
    <property type="project" value="InterPro"/>
</dbReference>
<dbReference type="Pfam" id="PF12833">
    <property type="entry name" value="HTH_18"/>
    <property type="match status" value="1"/>
</dbReference>
<organism evidence="4 5">
    <name type="scientific">Pelagihabitans pacificus</name>
    <dbReference type="NCBI Taxonomy" id="2696054"/>
    <lineage>
        <taxon>Bacteria</taxon>
        <taxon>Pseudomonadati</taxon>
        <taxon>Bacteroidota</taxon>
        <taxon>Flavobacteriia</taxon>
        <taxon>Flavobacteriales</taxon>
        <taxon>Flavobacteriaceae</taxon>
        <taxon>Pelagihabitans</taxon>
    </lineage>
</organism>
<dbReference type="InterPro" id="IPR009057">
    <property type="entry name" value="Homeodomain-like_sf"/>
</dbReference>
<proteinExistence type="predicted"/>
<keyword evidence="5" id="KW-1185">Reference proteome</keyword>
<gene>
    <name evidence="4" type="ORF">FK220_016845</name>
</gene>
<comment type="caution">
    <text evidence="4">The sequence shown here is derived from an EMBL/GenBank/DDBJ whole genome shotgun (WGS) entry which is preliminary data.</text>
</comment>
<evidence type="ECO:0000259" key="3">
    <source>
        <dbReference type="PROSITE" id="PS01124"/>
    </source>
</evidence>
<accession>A0A967E6Y6</accession>
<dbReference type="InterPro" id="IPR053142">
    <property type="entry name" value="PchR_regulatory_protein"/>
</dbReference>
<dbReference type="GO" id="GO:0043565">
    <property type="term" value="F:sequence-specific DNA binding"/>
    <property type="evidence" value="ECO:0007669"/>
    <property type="project" value="InterPro"/>
</dbReference>
<feature type="domain" description="HTH araC/xylS-type" evidence="3">
    <location>
        <begin position="236"/>
        <end position="334"/>
    </location>
</feature>
<dbReference type="InterPro" id="IPR018060">
    <property type="entry name" value="HTH_AraC"/>
</dbReference>